<proteinExistence type="predicted"/>
<keyword evidence="2" id="KW-1185">Reference proteome</keyword>
<evidence type="ECO:0000313" key="1">
    <source>
        <dbReference type="EMBL" id="RDY03344.1"/>
    </source>
</evidence>
<dbReference type="OrthoDB" id="1418540at2759"/>
<sequence length="175" mass="19635">MRAFTPIPMTYTELLTHLIQNSLVVPFPSKPLQPPYLKNYDPNAKCDYHAGTIGHTTERCWGLKHKVQDLIDVRLMSFEDKGPNIGSNSLPNHRDTSSSFLPSLLPFISKAPCLCICGPCTSISKDSMPIQLRLHSTSLSIRLCVTFNSNLALRHFHFPFSSMPPPIPILTPCRF</sequence>
<accession>A0A371HKT1</accession>
<dbReference type="PANTHER" id="PTHR32108">
    <property type="entry name" value="DNA-DIRECTED RNA POLYMERASE SUBUNIT ALPHA"/>
    <property type="match status" value="1"/>
</dbReference>
<protein>
    <submittedName>
        <fullName evidence="1">Uncharacterized protein</fullName>
    </submittedName>
</protein>
<dbReference type="EMBL" id="QJKJ01002323">
    <property type="protein sequence ID" value="RDY03344.1"/>
    <property type="molecule type" value="Genomic_DNA"/>
</dbReference>
<dbReference type="Proteomes" id="UP000257109">
    <property type="component" value="Unassembled WGS sequence"/>
</dbReference>
<organism evidence="1 2">
    <name type="scientific">Mucuna pruriens</name>
    <name type="common">Velvet bean</name>
    <name type="synonym">Dolichos pruriens</name>
    <dbReference type="NCBI Taxonomy" id="157652"/>
    <lineage>
        <taxon>Eukaryota</taxon>
        <taxon>Viridiplantae</taxon>
        <taxon>Streptophyta</taxon>
        <taxon>Embryophyta</taxon>
        <taxon>Tracheophyta</taxon>
        <taxon>Spermatophyta</taxon>
        <taxon>Magnoliopsida</taxon>
        <taxon>eudicotyledons</taxon>
        <taxon>Gunneridae</taxon>
        <taxon>Pentapetalae</taxon>
        <taxon>rosids</taxon>
        <taxon>fabids</taxon>
        <taxon>Fabales</taxon>
        <taxon>Fabaceae</taxon>
        <taxon>Papilionoideae</taxon>
        <taxon>50 kb inversion clade</taxon>
        <taxon>NPAAA clade</taxon>
        <taxon>indigoferoid/millettioid clade</taxon>
        <taxon>Phaseoleae</taxon>
        <taxon>Mucuna</taxon>
    </lineage>
</organism>
<reference evidence="1" key="1">
    <citation type="submission" date="2018-05" db="EMBL/GenBank/DDBJ databases">
        <title>Draft genome of Mucuna pruriens seed.</title>
        <authorList>
            <person name="Nnadi N.E."/>
            <person name="Vos R."/>
            <person name="Hasami M.H."/>
            <person name="Devisetty U.K."/>
            <person name="Aguiy J.C."/>
        </authorList>
    </citation>
    <scope>NUCLEOTIDE SEQUENCE [LARGE SCALE GENOMIC DNA]</scope>
    <source>
        <strain evidence="1">JCA_2017</strain>
    </source>
</reference>
<dbReference type="AlphaFoldDB" id="A0A371HKT1"/>
<comment type="caution">
    <text evidence="1">The sequence shown here is derived from an EMBL/GenBank/DDBJ whole genome shotgun (WGS) entry which is preliminary data.</text>
</comment>
<evidence type="ECO:0000313" key="2">
    <source>
        <dbReference type="Proteomes" id="UP000257109"/>
    </source>
</evidence>
<gene>
    <name evidence="1" type="ORF">CR513_13082</name>
</gene>
<feature type="non-terminal residue" evidence="1">
    <location>
        <position position="1"/>
    </location>
</feature>
<name>A0A371HKT1_MUCPR</name>
<dbReference type="PANTHER" id="PTHR32108:SF9">
    <property type="entry name" value="REVERSE TRANSCRIPTASE RNASE H-LIKE DOMAIN-CONTAINING PROTEIN"/>
    <property type="match status" value="1"/>
</dbReference>